<dbReference type="GO" id="GO:0032472">
    <property type="term" value="P:Golgi calcium ion transport"/>
    <property type="evidence" value="ECO:0007669"/>
    <property type="project" value="TreeGrafter"/>
</dbReference>
<feature type="chain" id="PRO_5039961248" description="GDT1 family protein" evidence="6">
    <location>
        <begin position="37"/>
        <end position="388"/>
    </location>
</feature>
<dbReference type="GO" id="GO:0005384">
    <property type="term" value="F:manganese ion transmembrane transporter activity"/>
    <property type="evidence" value="ECO:0007669"/>
    <property type="project" value="TreeGrafter"/>
</dbReference>
<gene>
    <name evidence="8" type="ORF">IV203_016061</name>
</gene>
<dbReference type="InterPro" id="IPR001727">
    <property type="entry name" value="GDT1-like"/>
</dbReference>
<feature type="transmembrane region" description="Helical" evidence="6">
    <location>
        <begin position="244"/>
        <end position="263"/>
    </location>
</feature>
<reference evidence="8" key="1">
    <citation type="journal article" date="2021" name="Sci. Rep.">
        <title>Diploid genomic architecture of Nitzschia inconspicua, an elite biomass production diatom.</title>
        <authorList>
            <person name="Oliver A."/>
            <person name="Podell S."/>
            <person name="Pinowska A."/>
            <person name="Traller J.C."/>
            <person name="Smith S.R."/>
            <person name="McClure R."/>
            <person name="Beliaev A."/>
            <person name="Bohutskyi P."/>
            <person name="Hill E.A."/>
            <person name="Rabines A."/>
            <person name="Zheng H."/>
            <person name="Allen L.Z."/>
            <person name="Kuo A."/>
            <person name="Grigoriev I.V."/>
            <person name="Allen A.E."/>
            <person name="Hazlebeck D."/>
            <person name="Allen E.E."/>
        </authorList>
    </citation>
    <scope>NUCLEOTIDE SEQUENCE</scope>
    <source>
        <strain evidence="8">Hildebrandi</strain>
    </source>
</reference>
<keyword evidence="5 6" id="KW-0472">Membrane</keyword>
<evidence type="ECO:0000313" key="9">
    <source>
        <dbReference type="Proteomes" id="UP000693970"/>
    </source>
</evidence>
<evidence type="ECO:0000256" key="1">
    <source>
        <dbReference type="ARBA" id="ARBA00004141"/>
    </source>
</evidence>
<dbReference type="GO" id="GO:0015085">
    <property type="term" value="F:calcium ion transmembrane transporter activity"/>
    <property type="evidence" value="ECO:0007669"/>
    <property type="project" value="TreeGrafter"/>
</dbReference>
<dbReference type="GO" id="GO:0016020">
    <property type="term" value="C:membrane"/>
    <property type="evidence" value="ECO:0007669"/>
    <property type="project" value="UniProtKB-SubCell"/>
</dbReference>
<feature type="signal peptide" evidence="6">
    <location>
        <begin position="1"/>
        <end position="36"/>
    </location>
</feature>
<dbReference type="PANTHER" id="PTHR12608">
    <property type="entry name" value="TRANSMEMBRANE PROTEIN HTP-1 RELATED"/>
    <property type="match status" value="1"/>
</dbReference>
<proteinExistence type="inferred from homology"/>
<dbReference type="EMBL" id="JAGRRH010000020">
    <property type="protein sequence ID" value="KAG7347356.1"/>
    <property type="molecule type" value="Genomic_DNA"/>
</dbReference>
<sequence length="388" mass="40606">MSMSVRQSKTKRAAFAIHATLLTLLLCCTSFRDSAAFCTVQHSPVATPSRHLLTMLSPPVSNPAIRTSFPKSEIRMSGGSKMRVFNGCDAGLGKNNNKSSDNTPSIRSPSAPLLQSSWSPFWSRKHFTAASAALFTTAVLTSFPSWSHALDPAFVSGGASSFASSTNSFLSSLSETGFYQAFSLVFVSEIGDKTFFIAGLLAMKTSKFISFLGSMAALFVMTLISVLIGQAFHAVPTGFLGGDGVGIPLDDVAAVLAFAFFGFKTLKEALEMEEGTSTMDEELAEAEEEVEASDTTKQNTAIARILSIFGLVFAAEFGDRSFLSTIALSAAQNPASVAAGAIAAHAVATGIAVSGGAVVAKYLSEKVIGIIGGSLFIVFAITTALGIF</sequence>
<dbReference type="AlphaFoldDB" id="A0A9K3KPY4"/>
<dbReference type="InterPro" id="IPR049555">
    <property type="entry name" value="GDT1-like_CS"/>
</dbReference>
<evidence type="ECO:0000313" key="8">
    <source>
        <dbReference type="EMBL" id="KAG7347356.1"/>
    </source>
</evidence>
<evidence type="ECO:0000256" key="6">
    <source>
        <dbReference type="RuleBase" id="RU365102"/>
    </source>
</evidence>
<dbReference type="Proteomes" id="UP000693970">
    <property type="component" value="Unassembled WGS sequence"/>
</dbReference>
<dbReference type="GO" id="GO:0005794">
    <property type="term" value="C:Golgi apparatus"/>
    <property type="evidence" value="ECO:0007669"/>
    <property type="project" value="TreeGrafter"/>
</dbReference>
<comment type="similarity">
    <text evidence="2 6">Belongs to the GDT1 family.</text>
</comment>
<dbReference type="Pfam" id="PF01169">
    <property type="entry name" value="GDT1"/>
    <property type="match status" value="2"/>
</dbReference>
<evidence type="ECO:0000256" key="7">
    <source>
        <dbReference type="SAM" id="MobiDB-lite"/>
    </source>
</evidence>
<keyword evidence="3 6" id="KW-0812">Transmembrane</keyword>
<feature type="transmembrane region" description="Helical" evidence="6">
    <location>
        <begin position="208"/>
        <end position="232"/>
    </location>
</feature>
<keyword evidence="4 6" id="KW-1133">Transmembrane helix</keyword>
<feature type="region of interest" description="Disordered" evidence="7">
    <location>
        <begin position="91"/>
        <end position="112"/>
    </location>
</feature>
<keyword evidence="6" id="KW-0732">Signal</keyword>
<evidence type="ECO:0000256" key="3">
    <source>
        <dbReference type="ARBA" id="ARBA00022692"/>
    </source>
</evidence>
<dbReference type="PANTHER" id="PTHR12608:SF6">
    <property type="entry name" value="PROTEIN PAM71, CHLOROPLASTIC"/>
    <property type="match status" value="1"/>
</dbReference>
<dbReference type="OrthoDB" id="442680at2759"/>
<protein>
    <recommendedName>
        <fullName evidence="6">GDT1 family protein</fullName>
    </recommendedName>
</protein>
<feature type="transmembrane region" description="Helical" evidence="6">
    <location>
        <begin position="338"/>
        <end position="360"/>
    </location>
</feature>
<accession>A0A9K3KPY4</accession>
<dbReference type="GO" id="GO:0032468">
    <property type="term" value="P:Golgi calcium ion homeostasis"/>
    <property type="evidence" value="ECO:0007669"/>
    <property type="project" value="TreeGrafter"/>
</dbReference>
<comment type="subcellular location">
    <subcellularLocation>
        <location evidence="1 6">Membrane</location>
        <topology evidence="1 6">Multi-pass membrane protein</topology>
    </subcellularLocation>
</comment>
<evidence type="ECO:0000256" key="2">
    <source>
        <dbReference type="ARBA" id="ARBA00009190"/>
    </source>
</evidence>
<comment type="caution">
    <text evidence="8">The sequence shown here is derived from an EMBL/GenBank/DDBJ whole genome shotgun (WGS) entry which is preliminary data.</text>
</comment>
<dbReference type="PROSITE" id="PS01214">
    <property type="entry name" value="UPF0016"/>
    <property type="match status" value="1"/>
</dbReference>
<reference evidence="8" key="2">
    <citation type="submission" date="2021-04" db="EMBL/GenBank/DDBJ databases">
        <authorList>
            <person name="Podell S."/>
        </authorList>
    </citation>
    <scope>NUCLEOTIDE SEQUENCE</scope>
    <source>
        <strain evidence="8">Hildebrandi</strain>
    </source>
</reference>
<keyword evidence="9" id="KW-1185">Reference proteome</keyword>
<name>A0A9K3KPY4_9STRA</name>
<feature type="transmembrane region" description="Helical" evidence="6">
    <location>
        <begin position="367"/>
        <end position="387"/>
    </location>
</feature>
<evidence type="ECO:0000256" key="5">
    <source>
        <dbReference type="ARBA" id="ARBA00023136"/>
    </source>
</evidence>
<feature type="transmembrane region" description="Helical" evidence="6">
    <location>
        <begin position="301"/>
        <end position="318"/>
    </location>
</feature>
<feature type="compositionally biased region" description="Polar residues" evidence="7">
    <location>
        <begin position="94"/>
        <end position="112"/>
    </location>
</feature>
<organism evidence="8 9">
    <name type="scientific">Nitzschia inconspicua</name>
    <dbReference type="NCBI Taxonomy" id="303405"/>
    <lineage>
        <taxon>Eukaryota</taxon>
        <taxon>Sar</taxon>
        <taxon>Stramenopiles</taxon>
        <taxon>Ochrophyta</taxon>
        <taxon>Bacillariophyta</taxon>
        <taxon>Bacillariophyceae</taxon>
        <taxon>Bacillariophycidae</taxon>
        <taxon>Bacillariales</taxon>
        <taxon>Bacillariaceae</taxon>
        <taxon>Nitzschia</taxon>
    </lineage>
</organism>
<evidence type="ECO:0000256" key="4">
    <source>
        <dbReference type="ARBA" id="ARBA00022989"/>
    </source>
</evidence>